<comment type="caution">
    <text evidence="1">The sequence shown here is derived from an EMBL/GenBank/DDBJ whole genome shotgun (WGS) entry which is preliminary data.</text>
</comment>
<evidence type="ECO:0000313" key="2">
    <source>
        <dbReference type="Proteomes" id="UP000436088"/>
    </source>
</evidence>
<dbReference type="EMBL" id="VEPZ02001257">
    <property type="protein sequence ID" value="KAE8683808.1"/>
    <property type="molecule type" value="Genomic_DNA"/>
</dbReference>
<sequence>MTLINIPTGRIQVRKTLSIDRKPLMLKDYLRDDLSSCSSSGFKSFPRRHCCTTVRFLLETDLKRSNGNYSTSTKRLLKRSRSKASSTSTTISALQRASEAVLNAVKILPFPSIKSSSSTQSSRRRKGKADLPRSFARKLFKRRSWRKADKEDNHGRGEIKRWKLFRKFLEEKNQQSLEININSYTTTDTSSTVVTTSKVSTSRSSNRWKKVNLQRKFYGLRAVTPRAWVVTTLFRVSSLGVGLDKQRNKATVESGIGSRLPLDREEEEDGSVFEDQLARVEGTKERLMQKITRFERLAQLEPLELEKRIATAEAELEDEDEEDKPESNHQKLVELSKPKIPDLFVRERLLMEEFGVNILKNENPQEWKEAYVKEMEENVNWIKFNVEKEEVGSALQLELFTSLLDDLLIDLFSL</sequence>
<dbReference type="Proteomes" id="UP000436088">
    <property type="component" value="Unassembled WGS sequence"/>
</dbReference>
<dbReference type="AlphaFoldDB" id="A0A6A2YWK2"/>
<keyword evidence="2" id="KW-1185">Reference proteome</keyword>
<name>A0A6A2YWK2_HIBSY</name>
<organism evidence="1 2">
    <name type="scientific">Hibiscus syriacus</name>
    <name type="common">Rose of Sharon</name>
    <dbReference type="NCBI Taxonomy" id="106335"/>
    <lineage>
        <taxon>Eukaryota</taxon>
        <taxon>Viridiplantae</taxon>
        <taxon>Streptophyta</taxon>
        <taxon>Embryophyta</taxon>
        <taxon>Tracheophyta</taxon>
        <taxon>Spermatophyta</taxon>
        <taxon>Magnoliopsida</taxon>
        <taxon>eudicotyledons</taxon>
        <taxon>Gunneridae</taxon>
        <taxon>Pentapetalae</taxon>
        <taxon>rosids</taxon>
        <taxon>malvids</taxon>
        <taxon>Malvales</taxon>
        <taxon>Malvaceae</taxon>
        <taxon>Malvoideae</taxon>
        <taxon>Hibiscus</taxon>
    </lineage>
</organism>
<protein>
    <submittedName>
        <fullName evidence="1">Uncharacterized protein</fullName>
    </submittedName>
</protein>
<reference evidence="1" key="1">
    <citation type="submission" date="2019-09" db="EMBL/GenBank/DDBJ databases">
        <title>Draft genome information of white flower Hibiscus syriacus.</title>
        <authorList>
            <person name="Kim Y.-M."/>
        </authorList>
    </citation>
    <scope>NUCLEOTIDE SEQUENCE [LARGE SCALE GENOMIC DNA]</scope>
    <source>
        <strain evidence="1">YM2019G1</strain>
    </source>
</reference>
<dbReference type="PANTHER" id="PTHR33623:SF4">
    <property type="entry name" value="DUF4378 DOMAIN-CONTAINING PROTEIN"/>
    <property type="match status" value="1"/>
</dbReference>
<dbReference type="PANTHER" id="PTHR33623">
    <property type="entry name" value="OS04G0572500 PROTEIN"/>
    <property type="match status" value="1"/>
</dbReference>
<proteinExistence type="predicted"/>
<accession>A0A6A2YWK2</accession>
<gene>
    <name evidence="1" type="ORF">F3Y22_tig00111166pilonHSYRG00079</name>
</gene>
<evidence type="ECO:0000313" key="1">
    <source>
        <dbReference type="EMBL" id="KAE8683808.1"/>
    </source>
</evidence>